<evidence type="ECO:0008006" key="3">
    <source>
        <dbReference type="Google" id="ProtNLM"/>
    </source>
</evidence>
<dbReference type="Proteomes" id="UP001562178">
    <property type="component" value="Unassembled WGS sequence"/>
</dbReference>
<dbReference type="SMART" id="SM00028">
    <property type="entry name" value="TPR"/>
    <property type="match status" value="4"/>
</dbReference>
<dbReference type="InterPro" id="IPR011990">
    <property type="entry name" value="TPR-like_helical_dom_sf"/>
</dbReference>
<reference evidence="1 2" key="1">
    <citation type="journal article" date="2016" name="Int. J. Syst. Evol. Microbiol.">
        <title>Description of Comamonas sediminis sp. nov., isolated from lagoon sediments.</title>
        <authorList>
            <person name="Subhash Y."/>
            <person name="Bang J.J."/>
            <person name="You T.H."/>
            <person name="Lee S.S."/>
        </authorList>
    </citation>
    <scope>NUCLEOTIDE SEQUENCE [LARGE SCALE GENOMIC DNA]</scope>
    <source>
        <strain evidence="1 2">JCM 31169</strain>
    </source>
</reference>
<keyword evidence="2" id="KW-1185">Reference proteome</keyword>
<dbReference type="InterPro" id="IPR019734">
    <property type="entry name" value="TPR_rpt"/>
</dbReference>
<dbReference type="Gene3D" id="1.25.40.10">
    <property type="entry name" value="Tetratricopeptide repeat domain"/>
    <property type="match status" value="1"/>
</dbReference>
<dbReference type="RefSeq" id="WP_369459926.1">
    <property type="nucleotide sequence ID" value="NZ_JBGBDC010000004.1"/>
</dbReference>
<organism evidence="1 2">
    <name type="scientific">Comamonas sediminis</name>
    <dbReference type="NCBI Taxonomy" id="1783360"/>
    <lineage>
        <taxon>Bacteria</taxon>
        <taxon>Pseudomonadati</taxon>
        <taxon>Pseudomonadota</taxon>
        <taxon>Betaproteobacteria</taxon>
        <taxon>Burkholderiales</taxon>
        <taxon>Comamonadaceae</taxon>
        <taxon>Comamonas</taxon>
    </lineage>
</organism>
<dbReference type="EMBL" id="JBGBDC010000004">
    <property type="protein sequence ID" value="MEY2251484.1"/>
    <property type="molecule type" value="Genomic_DNA"/>
</dbReference>
<name>A0ABV4B1X2_9BURK</name>
<proteinExistence type="predicted"/>
<comment type="caution">
    <text evidence="1">The sequence shown here is derived from an EMBL/GenBank/DDBJ whole genome shotgun (WGS) entry which is preliminary data.</text>
</comment>
<evidence type="ECO:0000313" key="1">
    <source>
        <dbReference type="EMBL" id="MEY2251484.1"/>
    </source>
</evidence>
<gene>
    <name evidence="1" type="ORF">AB7A72_10755</name>
</gene>
<evidence type="ECO:0000313" key="2">
    <source>
        <dbReference type="Proteomes" id="UP001562178"/>
    </source>
</evidence>
<dbReference type="SUPFAM" id="SSF48452">
    <property type="entry name" value="TPR-like"/>
    <property type="match status" value="1"/>
</dbReference>
<sequence>MTATTSLNDVLQLAIAASSKGDSDGALALFKRAMHEAPEAPEPHFLAASEYASRGDLDFAEQEFGLAVLLDPGMAVARYQLGLLQYSSGRVAAAQVSWLPLLELADSSPLPHWVQGFMALAQDRYEAARQYFEAGLAQHQDNPPMASDIRKVLHAMDALAPADAADGASASAAFDPTPENELSHVLLSNYRH</sequence>
<accession>A0ABV4B1X2</accession>
<protein>
    <recommendedName>
        <fullName evidence="3">Tetratricopeptide repeat protein</fullName>
    </recommendedName>
</protein>